<evidence type="ECO:0000256" key="5">
    <source>
        <dbReference type="ARBA" id="ARBA00022989"/>
    </source>
</evidence>
<feature type="transmembrane region" description="Helical" evidence="7">
    <location>
        <begin position="165"/>
        <end position="184"/>
    </location>
</feature>
<dbReference type="EMBL" id="QNRX01000007">
    <property type="protein sequence ID" value="RBP65298.1"/>
    <property type="molecule type" value="Genomic_DNA"/>
</dbReference>
<keyword evidence="6 7" id="KW-0472">Membrane</keyword>
<feature type="transmembrane region" description="Helical" evidence="7">
    <location>
        <begin position="100"/>
        <end position="124"/>
    </location>
</feature>
<feature type="transmembrane region" description="Helical" evidence="7">
    <location>
        <begin position="75"/>
        <end position="94"/>
    </location>
</feature>
<dbReference type="InterPro" id="IPR036259">
    <property type="entry name" value="MFS_trans_sf"/>
</dbReference>
<dbReference type="GO" id="GO:0005886">
    <property type="term" value="C:plasma membrane"/>
    <property type="evidence" value="ECO:0007669"/>
    <property type="project" value="UniProtKB-SubCell"/>
</dbReference>
<dbReference type="PANTHER" id="PTHR43124">
    <property type="entry name" value="PURINE EFFLUX PUMP PBUE"/>
    <property type="match status" value="1"/>
</dbReference>
<keyword evidence="5 7" id="KW-1133">Transmembrane helix</keyword>
<evidence type="ECO:0000313" key="9">
    <source>
        <dbReference type="EMBL" id="RBP65298.1"/>
    </source>
</evidence>
<accession>A0A366I7V7</accession>
<protein>
    <submittedName>
        <fullName evidence="9">Putative MFS family arabinose efflux permease</fullName>
    </submittedName>
</protein>
<reference evidence="9 10" key="1">
    <citation type="submission" date="2018-06" db="EMBL/GenBank/DDBJ databases">
        <title>Genomic Encyclopedia of Type Strains, Phase IV (KMG-IV): sequencing the most valuable type-strain genomes for metagenomic binning, comparative biology and taxonomic classification.</title>
        <authorList>
            <person name="Goeker M."/>
        </authorList>
    </citation>
    <scope>NUCLEOTIDE SEQUENCE [LARGE SCALE GENOMIC DNA]</scope>
    <source>
        <strain evidence="9 10">DSM 22112</strain>
    </source>
</reference>
<keyword evidence="2" id="KW-0813">Transport</keyword>
<gene>
    <name evidence="9" type="ORF">DES36_10735</name>
</gene>
<evidence type="ECO:0000256" key="1">
    <source>
        <dbReference type="ARBA" id="ARBA00004651"/>
    </source>
</evidence>
<dbReference type="InterPro" id="IPR050189">
    <property type="entry name" value="MFS_Efflux_Transporters"/>
</dbReference>
<evidence type="ECO:0000256" key="2">
    <source>
        <dbReference type="ARBA" id="ARBA00022448"/>
    </source>
</evidence>
<dbReference type="SUPFAM" id="SSF103473">
    <property type="entry name" value="MFS general substrate transporter"/>
    <property type="match status" value="1"/>
</dbReference>
<evidence type="ECO:0000256" key="4">
    <source>
        <dbReference type="ARBA" id="ARBA00022692"/>
    </source>
</evidence>
<evidence type="ECO:0000256" key="3">
    <source>
        <dbReference type="ARBA" id="ARBA00022475"/>
    </source>
</evidence>
<comment type="subcellular location">
    <subcellularLocation>
        <location evidence="1">Cell membrane</location>
        <topology evidence="1">Multi-pass membrane protein</topology>
    </subcellularLocation>
</comment>
<feature type="transmembrane region" description="Helical" evidence="7">
    <location>
        <begin position="329"/>
        <end position="348"/>
    </location>
</feature>
<feature type="transmembrane region" description="Helical" evidence="7">
    <location>
        <begin position="270"/>
        <end position="289"/>
    </location>
</feature>
<dbReference type="GO" id="GO:0022857">
    <property type="term" value="F:transmembrane transporter activity"/>
    <property type="evidence" value="ECO:0007669"/>
    <property type="project" value="InterPro"/>
</dbReference>
<dbReference type="InterPro" id="IPR020846">
    <property type="entry name" value="MFS_dom"/>
</dbReference>
<keyword evidence="4 7" id="KW-0812">Transmembrane</keyword>
<proteinExistence type="predicted"/>
<feature type="transmembrane region" description="Helical" evidence="7">
    <location>
        <begin position="44"/>
        <end position="63"/>
    </location>
</feature>
<feature type="transmembrane region" description="Helical" evidence="7">
    <location>
        <begin position="295"/>
        <end position="317"/>
    </location>
</feature>
<feature type="transmembrane region" description="Helical" evidence="7">
    <location>
        <begin position="205"/>
        <end position="232"/>
    </location>
</feature>
<evidence type="ECO:0000256" key="6">
    <source>
        <dbReference type="ARBA" id="ARBA00023136"/>
    </source>
</evidence>
<keyword evidence="3" id="KW-1003">Cell membrane</keyword>
<feature type="transmembrane region" description="Helical" evidence="7">
    <location>
        <begin position="136"/>
        <end position="159"/>
    </location>
</feature>
<feature type="transmembrane region" description="Helical" evidence="7">
    <location>
        <begin position="12"/>
        <end position="32"/>
    </location>
</feature>
<dbReference type="PANTHER" id="PTHR43124:SF3">
    <property type="entry name" value="CHLORAMPHENICOL EFFLUX PUMP RV0191"/>
    <property type="match status" value="1"/>
</dbReference>
<dbReference type="Pfam" id="PF07690">
    <property type="entry name" value="MFS_1"/>
    <property type="match status" value="1"/>
</dbReference>
<dbReference type="Proteomes" id="UP000253490">
    <property type="component" value="Unassembled WGS sequence"/>
</dbReference>
<name>A0A366I7V7_9FIRM</name>
<feature type="transmembrane region" description="Helical" evidence="7">
    <location>
        <begin position="244"/>
        <end position="263"/>
    </location>
</feature>
<dbReference type="InterPro" id="IPR011701">
    <property type="entry name" value="MFS"/>
</dbReference>
<evidence type="ECO:0000256" key="7">
    <source>
        <dbReference type="SAM" id="Phobius"/>
    </source>
</evidence>
<sequence length="391" mass="40731">MKTKHNKNHIKFAILAISSVLMASMIASAILADISMSYPSADPSLIQMIMTLPSLMGMIFAISAGPLSGKIAKKIIVLVGLFSAFTGGMLAYLFGGLSIYVLLLSSALIGVGQGINSTMSMALIADYFVGDESSSLMGLQSAFVNGGSMVIIFISSLLARLGWKSSYLIFLIFIPIIVIVMKYLPNDPPIQQQESSGEKGKLNGTVYFTAVVTFVFATLMFSFATNVAMFVVNNGLGDATTAGLANTLMSAAGTVAGVIYGSIKKRLKDTIIPTAILLAGVGLLLINIVGSIASVFIAGALIGFGLSLLMPTAMFIASSAVTPAMSANAISLINGASNIGMFVSPFILNPIVNNFGGGESFKFLLCGTALIILSIVAFVGRSKFNTSVDAK</sequence>
<dbReference type="PROSITE" id="PS50850">
    <property type="entry name" value="MFS"/>
    <property type="match status" value="1"/>
</dbReference>
<feature type="domain" description="Major facilitator superfamily (MFS) profile" evidence="8">
    <location>
        <begin position="1"/>
        <end position="385"/>
    </location>
</feature>
<organism evidence="9 10">
    <name type="scientific">Alkalibaculum bacchi</name>
    <dbReference type="NCBI Taxonomy" id="645887"/>
    <lineage>
        <taxon>Bacteria</taxon>
        <taxon>Bacillati</taxon>
        <taxon>Bacillota</taxon>
        <taxon>Clostridia</taxon>
        <taxon>Eubacteriales</taxon>
        <taxon>Eubacteriaceae</taxon>
        <taxon>Alkalibaculum</taxon>
    </lineage>
</organism>
<comment type="caution">
    <text evidence="9">The sequence shown here is derived from an EMBL/GenBank/DDBJ whole genome shotgun (WGS) entry which is preliminary data.</text>
</comment>
<keyword evidence="10" id="KW-1185">Reference proteome</keyword>
<dbReference type="RefSeq" id="WP_113920427.1">
    <property type="nucleotide sequence ID" value="NZ_QNRX01000007.1"/>
</dbReference>
<dbReference type="AlphaFoldDB" id="A0A366I7V7"/>
<evidence type="ECO:0000313" key="10">
    <source>
        <dbReference type="Proteomes" id="UP000253490"/>
    </source>
</evidence>
<evidence type="ECO:0000259" key="8">
    <source>
        <dbReference type="PROSITE" id="PS50850"/>
    </source>
</evidence>
<feature type="transmembrane region" description="Helical" evidence="7">
    <location>
        <begin position="360"/>
        <end position="379"/>
    </location>
</feature>
<dbReference type="OrthoDB" id="2963740at2"/>
<dbReference type="Gene3D" id="1.20.1250.20">
    <property type="entry name" value="MFS general substrate transporter like domains"/>
    <property type="match status" value="1"/>
</dbReference>